<evidence type="ECO:0008006" key="4">
    <source>
        <dbReference type="Google" id="ProtNLM"/>
    </source>
</evidence>
<reference evidence="2" key="2">
    <citation type="submission" date="2023-06" db="EMBL/GenBank/DDBJ databases">
        <authorList>
            <consortium name="Lawrence Berkeley National Laboratory"/>
            <person name="Haridas S."/>
            <person name="Hensen N."/>
            <person name="Bonometti L."/>
            <person name="Westerberg I."/>
            <person name="Brannstrom I.O."/>
            <person name="Guillou S."/>
            <person name="Cros-Aarteil S."/>
            <person name="Calhoun S."/>
            <person name="Kuo A."/>
            <person name="Mondo S."/>
            <person name="Pangilinan J."/>
            <person name="Riley R."/>
            <person name="Labutti K."/>
            <person name="Andreopoulos B."/>
            <person name="Lipzen A."/>
            <person name="Chen C."/>
            <person name="Yanf M."/>
            <person name="Daum C."/>
            <person name="Ng V."/>
            <person name="Clum A."/>
            <person name="Steindorff A."/>
            <person name="Ohm R."/>
            <person name="Martin F."/>
            <person name="Silar P."/>
            <person name="Natvig D."/>
            <person name="Lalanne C."/>
            <person name="Gautier V."/>
            <person name="Ament-Velasquez S.L."/>
            <person name="Kruys A."/>
            <person name="Hutchinson M.I."/>
            <person name="Powell A.J."/>
            <person name="Barry K."/>
            <person name="Miller A.N."/>
            <person name="Grigoriev I.V."/>
            <person name="Debuchy R."/>
            <person name="Gladieux P."/>
            <person name="Thoren M.H."/>
            <person name="Johannesson H."/>
        </authorList>
    </citation>
    <scope>NUCLEOTIDE SEQUENCE</scope>
    <source>
        <strain evidence="2">CBS 314.62</strain>
    </source>
</reference>
<evidence type="ECO:0000256" key="1">
    <source>
        <dbReference type="ARBA" id="ARBA00023002"/>
    </source>
</evidence>
<dbReference type="PANTHER" id="PTHR47534">
    <property type="entry name" value="YALI0E05731P"/>
    <property type="match status" value="1"/>
</dbReference>
<keyword evidence="3" id="KW-1185">Reference proteome</keyword>
<dbReference type="PANTHER" id="PTHR47534:SF3">
    <property type="entry name" value="ALCOHOL DEHYDROGENASE-LIKE C-TERMINAL DOMAIN-CONTAINING PROTEIN"/>
    <property type="match status" value="1"/>
</dbReference>
<name>A0AAE1CG73_9PEZI</name>
<reference evidence="2" key="1">
    <citation type="journal article" date="2023" name="Mol. Phylogenet. Evol.">
        <title>Genome-scale phylogeny and comparative genomics of the fungal order Sordariales.</title>
        <authorList>
            <person name="Hensen N."/>
            <person name="Bonometti L."/>
            <person name="Westerberg I."/>
            <person name="Brannstrom I.O."/>
            <person name="Guillou S."/>
            <person name="Cros-Aarteil S."/>
            <person name="Calhoun S."/>
            <person name="Haridas S."/>
            <person name="Kuo A."/>
            <person name="Mondo S."/>
            <person name="Pangilinan J."/>
            <person name="Riley R."/>
            <person name="LaButti K."/>
            <person name="Andreopoulos B."/>
            <person name="Lipzen A."/>
            <person name="Chen C."/>
            <person name="Yan M."/>
            <person name="Daum C."/>
            <person name="Ng V."/>
            <person name="Clum A."/>
            <person name="Steindorff A."/>
            <person name="Ohm R.A."/>
            <person name="Martin F."/>
            <person name="Silar P."/>
            <person name="Natvig D.O."/>
            <person name="Lalanne C."/>
            <person name="Gautier V."/>
            <person name="Ament-Velasquez S.L."/>
            <person name="Kruys A."/>
            <person name="Hutchinson M.I."/>
            <person name="Powell A.J."/>
            <person name="Barry K."/>
            <person name="Miller A.N."/>
            <person name="Grigoriev I.V."/>
            <person name="Debuchy R."/>
            <person name="Gladieux P."/>
            <person name="Hiltunen Thoren M."/>
            <person name="Johannesson H."/>
        </authorList>
    </citation>
    <scope>NUCLEOTIDE SEQUENCE</scope>
    <source>
        <strain evidence="2">CBS 314.62</strain>
    </source>
</reference>
<accession>A0AAE1CG73</accession>
<sequence>MVDLQFVRGHNSALKAQTPGLVAVFTGATKGIGAATAQALIKLLNTPTIYIVGRSEEKFSISQQPHLQALNSGARIVFIRADITLLREVDRVCALIATAEKKVDLLFMSPGFVPVNGPHYTDEKIDKCMSLSHYGRIRFITNLVPLLSTSPGPRVLSVLAGGAERCLWVNDLSLASNYSMLAAIDHMTALHTLSLAHLAAQNPSVSFVHAHPGFVGTDVVADAFGSLAPGVFGALTRVVGRVFVVPVFRAFMAMAVEESGERQAFHATSGRYPSASASISAPEMLGGLYLVDSLGELSANWKLLRGWVHQGLVGKVWDHTVGVIDGVCAKQR</sequence>
<evidence type="ECO:0000313" key="2">
    <source>
        <dbReference type="EMBL" id="KAK3693038.1"/>
    </source>
</evidence>
<dbReference type="InterPro" id="IPR002347">
    <property type="entry name" value="SDR_fam"/>
</dbReference>
<dbReference type="PRINTS" id="PR00081">
    <property type="entry name" value="GDHRDH"/>
</dbReference>
<comment type="caution">
    <text evidence="2">The sequence shown here is derived from an EMBL/GenBank/DDBJ whole genome shotgun (WGS) entry which is preliminary data.</text>
</comment>
<proteinExistence type="predicted"/>
<dbReference type="InterPro" id="IPR036291">
    <property type="entry name" value="NAD(P)-bd_dom_sf"/>
</dbReference>
<evidence type="ECO:0000313" key="3">
    <source>
        <dbReference type="Proteomes" id="UP001270362"/>
    </source>
</evidence>
<dbReference type="EMBL" id="JAULSO010000001">
    <property type="protein sequence ID" value="KAK3693038.1"/>
    <property type="molecule type" value="Genomic_DNA"/>
</dbReference>
<gene>
    <name evidence="2" type="ORF">B0T22DRAFT_448846</name>
</gene>
<dbReference type="Gene3D" id="3.40.50.720">
    <property type="entry name" value="NAD(P)-binding Rossmann-like Domain"/>
    <property type="match status" value="1"/>
</dbReference>
<dbReference type="GO" id="GO:0016491">
    <property type="term" value="F:oxidoreductase activity"/>
    <property type="evidence" value="ECO:0007669"/>
    <property type="project" value="UniProtKB-KW"/>
</dbReference>
<dbReference type="SUPFAM" id="SSF51735">
    <property type="entry name" value="NAD(P)-binding Rossmann-fold domains"/>
    <property type="match status" value="1"/>
</dbReference>
<keyword evidence="1" id="KW-0560">Oxidoreductase</keyword>
<dbReference type="AlphaFoldDB" id="A0AAE1CG73"/>
<protein>
    <recommendedName>
        <fullName evidence="4">NAD(P)-binding protein</fullName>
    </recommendedName>
</protein>
<dbReference type="Pfam" id="PF00106">
    <property type="entry name" value="adh_short"/>
    <property type="match status" value="1"/>
</dbReference>
<dbReference type="Proteomes" id="UP001270362">
    <property type="component" value="Unassembled WGS sequence"/>
</dbReference>
<dbReference type="InterPro" id="IPR052228">
    <property type="entry name" value="Sec_Metab_Biosynth_Oxidored"/>
</dbReference>
<organism evidence="2 3">
    <name type="scientific">Podospora appendiculata</name>
    <dbReference type="NCBI Taxonomy" id="314037"/>
    <lineage>
        <taxon>Eukaryota</taxon>
        <taxon>Fungi</taxon>
        <taxon>Dikarya</taxon>
        <taxon>Ascomycota</taxon>
        <taxon>Pezizomycotina</taxon>
        <taxon>Sordariomycetes</taxon>
        <taxon>Sordariomycetidae</taxon>
        <taxon>Sordariales</taxon>
        <taxon>Podosporaceae</taxon>
        <taxon>Podospora</taxon>
    </lineage>
</organism>